<dbReference type="Pfam" id="PF00465">
    <property type="entry name" value="Fe-ADH"/>
    <property type="match status" value="1"/>
</dbReference>
<dbReference type="GO" id="GO:0004022">
    <property type="term" value="F:alcohol dehydrogenase (NAD+) activity"/>
    <property type="evidence" value="ECO:0007669"/>
    <property type="project" value="TreeGrafter"/>
</dbReference>
<organism evidence="5 6">
    <name type="scientific">Turneriella parva (strain ATCC BAA-1111 / DSM 21527 / NCTC 11395 / H)</name>
    <name type="common">Leptospira parva</name>
    <dbReference type="NCBI Taxonomy" id="869212"/>
    <lineage>
        <taxon>Bacteria</taxon>
        <taxon>Pseudomonadati</taxon>
        <taxon>Spirochaetota</taxon>
        <taxon>Spirochaetia</taxon>
        <taxon>Leptospirales</taxon>
        <taxon>Leptospiraceae</taxon>
        <taxon>Turneriella</taxon>
    </lineage>
</organism>
<evidence type="ECO:0000259" key="4">
    <source>
        <dbReference type="Pfam" id="PF25137"/>
    </source>
</evidence>
<dbReference type="GO" id="GO:0046872">
    <property type="term" value="F:metal ion binding"/>
    <property type="evidence" value="ECO:0007669"/>
    <property type="project" value="InterPro"/>
</dbReference>
<feature type="domain" description="Alcohol dehydrogenase iron-type/glycerol dehydrogenase GldA" evidence="3">
    <location>
        <begin position="12"/>
        <end position="181"/>
    </location>
</feature>
<evidence type="ECO:0000259" key="3">
    <source>
        <dbReference type="Pfam" id="PF00465"/>
    </source>
</evidence>
<gene>
    <name evidence="5" type="ordered locus">Turpa_2871</name>
</gene>
<evidence type="ECO:0000313" key="5">
    <source>
        <dbReference type="EMBL" id="AFM13510.1"/>
    </source>
</evidence>
<dbReference type="Gene3D" id="3.40.50.1970">
    <property type="match status" value="1"/>
</dbReference>
<dbReference type="EMBL" id="CP002959">
    <property type="protein sequence ID" value="AFM13510.1"/>
    <property type="molecule type" value="Genomic_DNA"/>
</dbReference>
<dbReference type="InterPro" id="IPR001670">
    <property type="entry name" value="ADH_Fe/GldA"/>
</dbReference>
<dbReference type="InterPro" id="IPR056798">
    <property type="entry name" value="ADH_Fe_C"/>
</dbReference>
<dbReference type="OrthoDB" id="368283at2"/>
<dbReference type="Proteomes" id="UP000006048">
    <property type="component" value="Chromosome"/>
</dbReference>
<comment type="similarity">
    <text evidence="1">Belongs to the iron-containing alcohol dehydrogenase family.</text>
</comment>
<dbReference type="SUPFAM" id="SSF56796">
    <property type="entry name" value="Dehydroquinate synthase-like"/>
    <property type="match status" value="1"/>
</dbReference>
<dbReference type="RefSeq" id="WP_014804012.1">
    <property type="nucleotide sequence ID" value="NC_018020.1"/>
</dbReference>
<dbReference type="CDD" id="cd14864">
    <property type="entry name" value="Fe-ADH-like"/>
    <property type="match status" value="1"/>
</dbReference>
<dbReference type="PANTHER" id="PTHR11496">
    <property type="entry name" value="ALCOHOL DEHYDROGENASE"/>
    <property type="match status" value="1"/>
</dbReference>
<evidence type="ECO:0000256" key="1">
    <source>
        <dbReference type="ARBA" id="ARBA00007358"/>
    </source>
</evidence>
<dbReference type="STRING" id="869212.Turpa_2871"/>
<dbReference type="AlphaFoldDB" id="I4B8A3"/>
<dbReference type="Gene3D" id="1.20.1090.10">
    <property type="entry name" value="Dehydroquinate synthase-like - alpha domain"/>
    <property type="match status" value="1"/>
</dbReference>
<sequence>MQGISWAQFSIPTRIQFESDSIFKIGNYVKQFGTRILLLNLKSENKNPSELTVLKNGLTKHSDGVILYDDLTADPTSDQVDSAAYFTKKAHADAIVAFGSMETFATAKLVSILVTNAVFASDVINGRAKIKNAPLPLITVPVEPSLGEEISPSFTIRDAADGHKKYFEHELLFPVATFYDPKVCEHLTSDSAARLGGATLAYAIESQLSPKSNPIASALALRAIELLRRNIPQLYKDPKNDKLITTMLWSSAMISISAVSSPVGVAFSVANALNAHDKVNFCDALSLILPHVMEYYLTAAPAQYINIARALGEDVKDISVIEAAIKAVEGVRRLFLEVNLPTRLSEFDVKKHELEDISRLASVFPHLENAPRMLTRNEIESILLAAF</sequence>
<dbReference type="PANTHER" id="PTHR11496:SF102">
    <property type="entry name" value="ALCOHOL DEHYDROGENASE 4"/>
    <property type="match status" value="1"/>
</dbReference>
<keyword evidence="6" id="KW-1185">Reference proteome</keyword>
<dbReference type="Pfam" id="PF25137">
    <property type="entry name" value="ADH_Fe_C"/>
    <property type="match status" value="1"/>
</dbReference>
<dbReference type="HOGENOM" id="CLU_007207_0_0_12"/>
<name>I4B8A3_TURPD</name>
<protein>
    <submittedName>
        <fullName evidence="5">Iron-containing alcohol dehydrogenase</fullName>
    </submittedName>
</protein>
<proteinExistence type="inferred from homology"/>
<reference evidence="5 6" key="1">
    <citation type="submission" date="2012-06" db="EMBL/GenBank/DDBJ databases">
        <title>The complete chromosome of genome of Turneriella parva DSM 21527.</title>
        <authorList>
            <consortium name="US DOE Joint Genome Institute (JGI-PGF)"/>
            <person name="Lucas S."/>
            <person name="Han J."/>
            <person name="Lapidus A."/>
            <person name="Bruce D."/>
            <person name="Goodwin L."/>
            <person name="Pitluck S."/>
            <person name="Peters L."/>
            <person name="Kyrpides N."/>
            <person name="Mavromatis K."/>
            <person name="Ivanova N."/>
            <person name="Mikhailova N."/>
            <person name="Chertkov O."/>
            <person name="Detter J.C."/>
            <person name="Tapia R."/>
            <person name="Han C."/>
            <person name="Land M."/>
            <person name="Hauser L."/>
            <person name="Markowitz V."/>
            <person name="Cheng J.-F."/>
            <person name="Hugenholtz P."/>
            <person name="Woyke T."/>
            <person name="Wu D."/>
            <person name="Gronow S."/>
            <person name="Wellnitz S."/>
            <person name="Brambilla E."/>
            <person name="Klenk H.-P."/>
            <person name="Eisen J.A."/>
        </authorList>
    </citation>
    <scope>NUCLEOTIDE SEQUENCE [LARGE SCALE GENOMIC DNA]</scope>
    <source>
        <strain evidence="6">ATCC BAA-1111 / DSM 21527 / NCTC 11395 / H</strain>
    </source>
</reference>
<dbReference type="KEGG" id="tpx:Turpa_2871"/>
<keyword evidence="2" id="KW-0560">Oxidoreductase</keyword>
<dbReference type="PATRIC" id="fig|869212.3.peg.2893"/>
<feature type="domain" description="Fe-containing alcohol dehydrogenase-like C-terminal" evidence="4">
    <location>
        <begin position="200"/>
        <end position="386"/>
    </location>
</feature>
<evidence type="ECO:0000313" key="6">
    <source>
        <dbReference type="Proteomes" id="UP000006048"/>
    </source>
</evidence>
<accession>I4B8A3</accession>
<evidence type="ECO:0000256" key="2">
    <source>
        <dbReference type="ARBA" id="ARBA00023002"/>
    </source>
</evidence>
<dbReference type="InterPro" id="IPR039697">
    <property type="entry name" value="Alcohol_dehydrogenase_Fe"/>
</dbReference>